<keyword evidence="2" id="KW-1185">Reference proteome</keyword>
<dbReference type="Proteomes" id="UP000199365">
    <property type="component" value="Unassembled WGS sequence"/>
</dbReference>
<dbReference type="STRING" id="157910.SAMN05445850_1768"/>
<protein>
    <submittedName>
        <fullName evidence="1">Uncharacterized protein</fullName>
    </submittedName>
</protein>
<evidence type="ECO:0000313" key="2">
    <source>
        <dbReference type="Proteomes" id="UP000199365"/>
    </source>
</evidence>
<reference evidence="2" key="1">
    <citation type="submission" date="2016-10" db="EMBL/GenBank/DDBJ databases">
        <authorList>
            <person name="Varghese N."/>
            <person name="Submissions S."/>
        </authorList>
    </citation>
    <scope>NUCLEOTIDE SEQUENCE [LARGE SCALE GENOMIC DNA]</scope>
    <source>
        <strain evidence="2">DUS833</strain>
    </source>
</reference>
<organism evidence="1 2">
    <name type="scientific">Paraburkholderia tuberum</name>
    <dbReference type="NCBI Taxonomy" id="157910"/>
    <lineage>
        <taxon>Bacteria</taxon>
        <taxon>Pseudomonadati</taxon>
        <taxon>Pseudomonadota</taxon>
        <taxon>Betaproteobacteria</taxon>
        <taxon>Burkholderiales</taxon>
        <taxon>Burkholderiaceae</taxon>
        <taxon>Paraburkholderia</taxon>
    </lineage>
</organism>
<dbReference type="EMBL" id="FNKX01000001">
    <property type="protein sequence ID" value="SDQ79594.1"/>
    <property type="molecule type" value="Genomic_DNA"/>
</dbReference>
<name>A0A1H1DSZ9_9BURK</name>
<sequence>MVDGHEQTISTSAILRTVLTTTDLRQVQEILTAEMAQQKIQALIKGANLDRVCNRIYELAERGDQETRLTAAAVLGRLAAVARGREAQVFARLPEMLAFEPPSLDALKGDERTYAAQSLRHARGGWLPEYCIRESLALDTAENARKELFVTALTCYDSVSSTLAALANHASSLNAIENTETRYRRVRRIFTQLSDALKEWQGAVGESPGLALSDCLEVFLRGNSETADSQVSFSVLEGAFAVLARMIEMRFSHALHAEMYAAVEQGKKAVGVFAWSEYIAQSEAIVRLRVDMLEAALVIARQNRTDIRIMGALSAAFGSRAQVGVAIKRHFKDARDLDPDVREWWSSGGEATSSRRTIEHKVGNTEDQQIGALLVEVESNKDAMEKLGRDAIPLFEIDDPVLASTLKRAVSGYMEMAQIARRLARMRKLTTTSLRGARVEYNPLEHEMLGGHQPGVRKVKVVRDGVQKEFAGKVKTLVKPWVEPEE</sequence>
<gene>
    <name evidence="1" type="ORF">SAMN05445850_1768</name>
</gene>
<evidence type="ECO:0000313" key="1">
    <source>
        <dbReference type="EMBL" id="SDQ79594.1"/>
    </source>
</evidence>
<proteinExistence type="predicted"/>
<dbReference type="RefSeq" id="WP_090802682.1">
    <property type="nucleotide sequence ID" value="NZ_FNKX01000001.1"/>
</dbReference>
<dbReference type="AlphaFoldDB" id="A0A1H1DSZ9"/>
<accession>A0A1H1DSZ9</accession>